<keyword evidence="1" id="KW-1133">Transmembrane helix</keyword>
<sequence>MWLMSWRGFVMMRICGICCRRRSKYLHVLKPSILFGFNFNPKVLITKIMFVLIYSIQITIFAKYIKYLTDEADK</sequence>
<keyword evidence="1" id="KW-0812">Transmembrane</keyword>
<feature type="transmembrane region" description="Helical" evidence="1">
    <location>
        <begin position="44"/>
        <end position="65"/>
    </location>
</feature>
<name>A0A212IV78_9BACT</name>
<dbReference type="EMBL" id="FLUL01000001">
    <property type="protein sequence ID" value="SBV91082.1"/>
    <property type="molecule type" value="Genomic_DNA"/>
</dbReference>
<dbReference type="AlphaFoldDB" id="A0A212IV78"/>
<proteinExistence type="predicted"/>
<evidence type="ECO:0000313" key="2">
    <source>
        <dbReference type="EMBL" id="SBV91082.1"/>
    </source>
</evidence>
<keyword evidence="1" id="KW-0472">Membrane</keyword>
<gene>
    <name evidence="2" type="ORF">KL86DYS2_10120</name>
</gene>
<protein>
    <submittedName>
        <fullName evidence="2">Uncharacterized protein</fullName>
    </submittedName>
</protein>
<accession>A0A212IV78</accession>
<reference evidence="2" key="1">
    <citation type="submission" date="2016-04" db="EMBL/GenBank/DDBJ databases">
        <authorList>
            <person name="Evans L.H."/>
            <person name="Alamgir A."/>
            <person name="Owens N."/>
            <person name="Weber N.D."/>
            <person name="Virtaneva K."/>
            <person name="Barbian K."/>
            <person name="Babar A."/>
            <person name="Rosenke K."/>
        </authorList>
    </citation>
    <scope>NUCLEOTIDE SEQUENCE</scope>
    <source>
        <strain evidence="2">86-2</strain>
    </source>
</reference>
<evidence type="ECO:0000256" key="1">
    <source>
        <dbReference type="SAM" id="Phobius"/>
    </source>
</evidence>
<organism evidence="2">
    <name type="scientific">uncultured Dysgonomonas sp</name>
    <dbReference type="NCBI Taxonomy" id="206096"/>
    <lineage>
        <taxon>Bacteria</taxon>
        <taxon>Pseudomonadati</taxon>
        <taxon>Bacteroidota</taxon>
        <taxon>Bacteroidia</taxon>
        <taxon>Bacteroidales</taxon>
        <taxon>Dysgonomonadaceae</taxon>
        <taxon>Dysgonomonas</taxon>
        <taxon>environmental samples</taxon>
    </lineage>
</organism>